<evidence type="ECO:0000259" key="4">
    <source>
        <dbReference type="PROSITE" id="PS50048"/>
    </source>
</evidence>
<keyword evidence="6" id="KW-1185">Reference proteome</keyword>
<organism evidence="5 6">
    <name type="scientific">Heterostelium pallidum (strain ATCC 26659 / Pp 5 / PN500)</name>
    <name type="common">Cellular slime mold</name>
    <name type="synonym">Polysphondylium pallidum</name>
    <dbReference type="NCBI Taxonomy" id="670386"/>
    <lineage>
        <taxon>Eukaryota</taxon>
        <taxon>Amoebozoa</taxon>
        <taxon>Evosea</taxon>
        <taxon>Eumycetozoa</taxon>
        <taxon>Dictyostelia</taxon>
        <taxon>Acytosteliales</taxon>
        <taxon>Acytosteliaceae</taxon>
        <taxon>Heterostelium</taxon>
    </lineage>
</organism>
<keyword evidence="2" id="KW-0539">Nucleus</keyword>
<dbReference type="PANTHER" id="PTHR47659:SF7">
    <property type="entry name" value="FUNGAL TRANSCRIPTIONAL REGULATORY PROTEIN, N-TERMINAL DOMAIN-CONTAINING PROTEIN"/>
    <property type="match status" value="1"/>
</dbReference>
<comment type="caution">
    <text evidence="5">The sequence shown here is derived from an EMBL/GenBank/DDBJ whole genome shotgun (WGS) entry which is preliminary data.</text>
</comment>
<gene>
    <name evidence="5" type="ORF">PPL_03802</name>
</gene>
<feature type="region of interest" description="Disordered" evidence="3">
    <location>
        <begin position="530"/>
        <end position="574"/>
    </location>
</feature>
<feature type="compositionally biased region" description="Basic and acidic residues" evidence="3">
    <location>
        <begin position="407"/>
        <end position="418"/>
    </location>
</feature>
<dbReference type="GO" id="GO:0008270">
    <property type="term" value="F:zinc ion binding"/>
    <property type="evidence" value="ECO:0007669"/>
    <property type="project" value="InterPro"/>
</dbReference>
<feature type="compositionally biased region" description="Low complexity" evidence="3">
    <location>
        <begin position="530"/>
        <end position="559"/>
    </location>
</feature>
<dbReference type="PROSITE" id="PS50048">
    <property type="entry name" value="ZN2_CY6_FUNGAL_2"/>
    <property type="match status" value="1"/>
</dbReference>
<dbReference type="SMART" id="SM00066">
    <property type="entry name" value="GAL4"/>
    <property type="match status" value="1"/>
</dbReference>
<feature type="region of interest" description="Disordered" evidence="3">
    <location>
        <begin position="325"/>
        <end position="347"/>
    </location>
</feature>
<dbReference type="GeneID" id="31359289"/>
<protein>
    <submittedName>
        <fullName evidence="5">Fungal Zn2-Cys6 binuclear cluster domain-containing protein</fullName>
    </submittedName>
</protein>
<dbReference type="EMBL" id="ADBJ01000017">
    <property type="protein sequence ID" value="EFA83019.1"/>
    <property type="molecule type" value="Genomic_DNA"/>
</dbReference>
<dbReference type="InterPro" id="IPR036864">
    <property type="entry name" value="Zn2-C6_fun-type_DNA-bd_sf"/>
</dbReference>
<feature type="compositionally biased region" description="Low complexity" evidence="3">
    <location>
        <begin position="434"/>
        <end position="454"/>
    </location>
</feature>
<feature type="region of interest" description="Disordered" evidence="3">
    <location>
        <begin position="44"/>
        <end position="74"/>
    </location>
</feature>
<dbReference type="PROSITE" id="PS00463">
    <property type="entry name" value="ZN2_CY6_FUNGAL_1"/>
    <property type="match status" value="1"/>
</dbReference>
<dbReference type="GO" id="GO:0000981">
    <property type="term" value="F:DNA-binding transcription factor activity, RNA polymerase II-specific"/>
    <property type="evidence" value="ECO:0007669"/>
    <property type="project" value="InterPro"/>
</dbReference>
<feature type="compositionally biased region" description="Low complexity" evidence="3">
    <location>
        <begin position="177"/>
        <end position="208"/>
    </location>
</feature>
<dbReference type="SUPFAM" id="SSF57701">
    <property type="entry name" value="Zn2/Cys6 DNA-binding domain"/>
    <property type="match status" value="1"/>
</dbReference>
<feature type="region of interest" description="Disordered" evidence="3">
    <location>
        <begin position="385"/>
        <end position="454"/>
    </location>
</feature>
<evidence type="ECO:0000313" key="6">
    <source>
        <dbReference type="Proteomes" id="UP000001396"/>
    </source>
</evidence>
<keyword evidence="1" id="KW-0479">Metal-binding</keyword>
<sequence length="637" mass="70830">MIKRVRRACLNCRNSKVACDQQRPCTRCVKQEIGHTCYDLPRKKREKKIKQPPNGASAIIANNSPGASPSDSANGGSFISIKSYSGNTPISSPNIGGMSLNSSNNYPIYHPPTQASISPPKILISSQVPNNNFSSSPHSDISTPPNHGFRLYNSSNKQYTEEATNMVPCSQPIDFLNSSTNSTQQQNYSNTNSNNINNNNNNSKQSYHYSSIFPYNENTSSPSSSSSSSNCNMYIVPCINNSSKTNSNNNNNNKSSQLYSSSPPLQQASIPLNMVNQENSPSAFLKKNNTIGCPKLEDKIHYSANQQQQQQQQQQLYLYQQDQLSSPAHSNTNSPKQLSPTLTNPLKRSFSGIQNNLLNIKRKNMSNSEPNIHYSKTSFYGQNSMVNGGSNSTPGSGSSSMYSSYDSLEKRVNCEDHQQSSSTNHSPKDTNRLNFNNSNSNSNSSSSTGSPSSNTGFIKNFEDYQVVPVLTSNLAPSDPNFPFYSSYLQKNGSNTNNNNTHGNMSGSTVVVTHNGVQYCVDSNSYELQQSQQLQHQQQHQQHSQQQQNYFKYQQHQQQNSYITSGQPQQQQISYSTPQVEDYLLQQSQQHNLFVPSTINIVQSQSLDQQQSSFTSQTTQLPYYIGQSLNNSNEYTYI</sequence>
<feature type="region of interest" description="Disordered" evidence="3">
    <location>
        <begin position="244"/>
        <end position="266"/>
    </location>
</feature>
<evidence type="ECO:0000256" key="1">
    <source>
        <dbReference type="ARBA" id="ARBA00022723"/>
    </source>
</evidence>
<dbReference type="Pfam" id="PF00172">
    <property type="entry name" value="Zn_clus"/>
    <property type="match status" value="1"/>
</dbReference>
<evidence type="ECO:0000256" key="2">
    <source>
        <dbReference type="ARBA" id="ARBA00023242"/>
    </source>
</evidence>
<dbReference type="InterPro" id="IPR001138">
    <property type="entry name" value="Zn2Cys6_DnaBD"/>
</dbReference>
<reference evidence="5 6" key="1">
    <citation type="journal article" date="2011" name="Genome Res.">
        <title>Phylogeny-wide analysis of social amoeba genomes highlights ancient origins for complex intercellular communication.</title>
        <authorList>
            <person name="Heidel A.J."/>
            <person name="Lawal H.M."/>
            <person name="Felder M."/>
            <person name="Schilde C."/>
            <person name="Helps N.R."/>
            <person name="Tunggal B."/>
            <person name="Rivero F."/>
            <person name="John U."/>
            <person name="Schleicher M."/>
            <person name="Eichinger L."/>
            <person name="Platzer M."/>
            <person name="Noegel A.A."/>
            <person name="Schaap P."/>
            <person name="Gloeckner G."/>
        </authorList>
    </citation>
    <scope>NUCLEOTIDE SEQUENCE [LARGE SCALE GENOMIC DNA]</scope>
    <source>
        <strain evidence="6">ATCC 26659 / Pp 5 / PN500</strain>
    </source>
</reference>
<feature type="compositionally biased region" description="Low complexity" evidence="3">
    <location>
        <begin position="388"/>
        <end position="406"/>
    </location>
</feature>
<dbReference type="InterPro" id="IPR050335">
    <property type="entry name" value="ERT1_acuK_gluconeogen_tf"/>
</dbReference>
<proteinExistence type="predicted"/>
<dbReference type="CDD" id="cd00067">
    <property type="entry name" value="GAL4"/>
    <property type="match status" value="1"/>
</dbReference>
<dbReference type="RefSeq" id="XP_020435136.1">
    <property type="nucleotide sequence ID" value="XM_020574722.1"/>
</dbReference>
<feature type="compositionally biased region" description="Low complexity" evidence="3">
    <location>
        <begin position="244"/>
        <end position="262"/>
    </location>
</feature>
<name>D3B6P9_HETP5</name>
<evidence type="ECO:0000313" key="5">
    <source>
        <dbReference type="EMBL" id="EFA83019.1"/>
    </source>
</evidence>
<dbReference type="Gene3D" id="4.10.240.10">
    <property type="entry name" value="Zn(2)-C6 fungal-type DNA-binding domain"/>
    <property type="match status" value="1"/>
</dbReference>
<evidence type="ECO:0000256" key="3">
    <source>
        <dbReference type="SAM" id="MobiDB-lite"/>
    </source>
</evidence>
<accession>D3B6P9</accession>
<dbReference type="STRING" id="670386.D3B6P9"/>
<feature type="compositionally biased region" description="Polar residues" evidence="3">
    <location>
        <begin position="560"/>
        <end position="574"/>
    </location>
</feature>
<dbReference type="AlphaFoldDB" id="D3B6P9"/>
<dbReference type="InParanoid" id="D3B6P9"/>
<feature type="domain" description="Zn(2)-C6 fungal-type" evidence="4">
    <location>
        <begin position="8"/>
        <end position="37"/>
    </location>
</feature>
<dbReference type="Proteomes" id="UP000001396">
    <property type="component" value="Unassembled WGS sequence"/>
</dbReference>
<dbReference type="PANTHER" id="PTHR47659">
    <property type="entry name" value="ZN(II)2CYS6 TRANSCRIPTION FACTOR (EUROFUNG)-RELATED"/>
    <property type="match status" value="1"/>
</dbReference>
<feature type="compositionally biased region" description="Polar residues" evidence="3">
    <location>
        <begin position="60"/>
        <end position="74"/>
    </location>
</feature>
<feature type="region of interest" description="Disordered" evidence="3">
    <location>
        <begin position="175"/>
        <end position="208"/>
    </location>
</feature>